<protein>
    <recommendedName>
        <fullName evidence="6">RanBP2-type domain-containing protein</fullName>
    </recommendedName>
</protein>
<feature type="compositionally biased region" description="Low complexity" evidence="5">
    <location>
        <begin position="1554"/>
        <end position="1566"/>
    </location>
</feature>
<evidence type="ECO:0000256" key="3">
    <source>
        <dbReference type="ARBA" id="ARBA00022833"/>
    </source>
</evidence>
<accession>A0ABN9XNV7</accession>
<feature type="compositionally biased region" description="Low complexity" evidence="5">
    <location>
        <begin position="1963"/>
        <end position="1976"/>
    </location>
</feature>
<evidence type="ECO:0000256" key="5">
    <source>
        <dbReference type="SAM" id="MobiDB-lite"/>
    </source>
</evidence>
<feature type="compositionally biased region" description="Low complexity" evidence="5">
    <location>
        <begin position="1422"/>
        <end position="1438"/>
    </location>
</feature>
<keyword evidence="8" id="KW-1185">Reference proteome</keyword>
<dbReference type="SMART" id="SM00547">
    <property type="entry name" value="ZnF_RBZ"/>
    <property type="match status" value="1"/>
</dbReference>
<dbReference type="InterPro" id="IPR001876">
    <property type="entry name" value="Znf_RanBP2"/>
</dbReference>
<proteinExistence type="predicted"/>
<dbReference type="PROSITE" id="PS50199">
    <property type="entry name" value="ZF_RANBP2_2"/>
    <property type="match status" value="1"/>
</dbReference>
<keyword evidence="1" id="KW-0479">Metal-binding</keyword>
<feature type="compositionally biased region" description="Low complexity" evidence="5">
    <location>
        <begin position="1762"/>
        <end position="1773"/>
    </location>
</feature>
<feature type="domain" description="RanBP2-type" evidence="6">
    <location>
        <begin position="1290"/>
        <end position="1319"/>
    </location>
</feature>
<feature type="region of interest" description="Disordered" evidence="5">
    <location>
        <begin position="971"/>
        <end position="1011"/>
    </location>
</feature>
<dbReference type="Pfam" id="PF00641">
    <property type="entry name" value="Zn_ribbon_RanBP"/>
    <property type="match status" value="1"/>
</dbReference>
<feature type="compositionally biased region" description="Low complexity" evidence="5">
    <location>
        <begin position="1353"/>
        <end position="1370"/>
    </location>
</feature>
<feature type="compositionally biased region" description="Low complexity" evidence="5">
    <location>
        <begin position="1468"/>
        <end position="1478"/>
    </location>
</feature>
<feature type="compositionally biased region" description="Low complexity" evidence="5">
    <location>
        <begin position="1216"/>
        <end position="1228"/>
    </location>
</feature>
<evidence type="ECO:0000256" key="2">
    <source>
        <dbReference type="ARBA" id="ARBA00022771"/>
    </source>
</evidence>
<feature type="compositionally biased region" description="Low complexity" evidence="5">
    <location>
        <begin position="1628"/>
        <end position="1647"/>
    </location>
</feature>
<dbReference type="Gene3D" id="4.10.1060.10">
    <property type="entry name" value="Zinc finger, RanBP2-type"/>
    <property type="match status" value="1"/>
</dbReference>
<feature type="region of interest" description="Disordered" evidence="5">
    <location>
        <begin position="1317"/>
        <end position="1707"/>
    </location>
</feature>
<sequence>MAKAASRNPVAMDEFPRWPPSGPISAGTADGRKRELVCAPGLGEAPKQQPTAREPRWGPQWMQDYSDEAEEARKAAEAEKAEEARKAEETGQWQRRAGSSCEKNGQEAKLEPNYSSHITGNCECENWDHGATVSIECPGRSYLWELESYEDCACAAGLRNAAAAAQAAPRIREVMMRVREAVIAVRSSEPSLQVLRNCCGSSPSRPPPGKDVLVRLRAAVGRALGLAAHEVQAARSASPICFRLVQAVLQAAGDSDQELGHWLEFGAPMGITRPTRPGGHFPLAESPNVLSPADLAAGAFTFTSNHPSFDDSYGEPEPPTLDLIREHLGKGFGEVFDDEAAAAERFGQIPPAPLGNVRKARPDGTFKNRIIQDLLINCVNLAASTHERVVLPRGVDHGADLAALARRAGQISGGQVQVLILDFQDAFMMVPMHESERRFNVAVLRDPPLEGRGRVIARRALGCGGKSNPLVYSRLGSFIARSTQAMLCSDECRLQLYVDDPALTLAGTEAMNQLNADVALRWWLALGLGLAWKKGVFAVGGHQWIGIRFDIVGRVAVRRFSAAAAWLLALICGAVLPLRRVVHEFPDEYRLPLAPDHIEFDASPWGGSGVLVRDGTPIQYWHCTWPDSLCRRFGAAVGLPQWQTLWEYIAALVCLLVWADDFAVGQCLTLMGDNIGALTGAAHFRGRRELNAVTREISWRKAAFQWSYVVAHLPSEANDWADSLSRLAAVSPKPLPQALRAAQAAPPPALDVIWRTWVADCPPPAPTLTQLPAGEGMGLGLAQGRNSPGVRFLAQYLAARLSLRCGLARLAGRLKTCANMLSMWGMDMVPLTVEKIMALGASLKAGRYRSARLYLSAARVEAERGGHALGVCASRALTDATRARERGLGPSSQASPLPMEDLYLLPDGEQPWVPGGPANLKWMIIAGAWWMLREIEISCTRAGFVTGAGSGPALEAPLEVSAGWALQASSGKRLEPWGAPEGPQTRGKGSKRRRVSGEAAPARDIAKKGPEAEERTILAERVNDLEVTVASLRQRPELETASVRRVCTDGPEFVENVRSLVVHRAQFGAYQECGRWISQAMWTARRVIAGKWLSYQSRPTREAEAEQQQRALHRSRLKDFPGPLPAWIAGFRYYRKVCRFMASSLYVGCPRWLRRATLPRAALAPGSFQASPGEWLQSGPLLHSGAPAAGVSAFALAPGSRESGQPGCPLVREEQAAAARQQQQAAQASGPARQEAPQGQGGRPLPRDQHEDGLARAEEGLAGGEDVDDDLRRAMELSVAQMGGGEEQHLAGTWSCPGCTFENQGSDPRCAVCEGPRPAREPAGGGAGAPESAAEVVSRPPGPPDADSDSEAEGAAASRAAQGPPAAEGSSDSEAEEAAASGAAASQGPRATDDTDSDDGEAAVARSPKGPPAVEGSDSEAEGAAAGGATASRGPRATADSDSDDGEAAVASSPPPAVEGSDSEAEEAAAGGATASQGPRAMADSDSDDGEAAVASSPPPAVEGSDSEAEEAAAGGATASRGPRAMADSDSEAGSAPRAAVFTFGDADSEGEEAAAATASRGPRAIADSDSEAASPPRGSGFTFGGAGSEAEEAAAATASRGPRAADDAHSDEEEAAVAHGASPPAVEGSEPEAAAADGAGPPAAAAVSWGPRATDDAGSDDGEVAVARSPLGPPAAECSDSEAEEAAAASRGPRATAGADSAASTPRGAVAAGGAALLLGPPPAAEDSLSEVGLEDAGASAPRGPRALEECAGGAGGEAGGPSAAAAGSEAASRAEDRWPLVLVTRRPCGVPMPLPTPTPTTPRQTNGPRVLSAGLGLLALARVMTISLRCQWMWTQRSICEGPFGDRCTSLYPLLRLGPLAQAEVTTSSLRCQWTRTHRSTCEGPCGGRCTRRCHLLRLGPAAQESVTTSSLRCQWTRTHRSICEGPCGGRCTRHCHLLRLGPPAQESALAQRRRWPPRAAPAAARSGRQAAAARSRRQAAHSPWPARCH</sequence>
<dbReference type="InterPro" id="IPR036443">
    <property type="entry name" value="Znf_RanBP2_sf"/>
</dbReference>
<evidence type="ECO:0000313" key="8">
    <source>
        <dbReference type="Proteomes" id="UP001189429"/>
    </source>
</evidence>
<dbReference type="PROSITE" id="PS01358">
    <property type="entry name" value="ZF_RANBP2_1"/>
    <property type="match status" value="1"/>
</dbReference>
<reference evidence="7" key="1">
    <citation type="submission" date="2023-10" db="EMBL/GenBank/DDBJ databases">
        <authorList>
            <person name="Chen Y."/>
            <person name="Shah S."/>
            <person name="Dougan E. K."/>
            <person name="Thang M."/>
            <person name="Chan C."/>
        </authorList>
    </citation>
    <scope>NUCLEOTIDE SEQUENCE [LARGE SCALE GENOMIC DNA]</scope>
</reference>
<organism evidence="7 8">
    <name type="scientific">Prorocentrum cordatum</name>
    <dbReference type="NCBI Taxonomy" id="2364126"/>
    <lineage>
        <taxon>Eukaryota</taxon>
        <taxon>Sar</taxon>
        <taxon>Alveolata</taxon>
        <taxon>Dinophyceae</taxon>
        <taxon>Prorocentrales</taxon>
        <taxon>Prorocentraceae</taxon>
        <taxon>Prorocentrum</taxon>
    </lineage>
</organism>
<evidence type="ECO:0000313" key="7">
    <source>
        <dbReference type="EMBL" id="CAK0901596.1"/>
    </source>
</evidence>
<feature type="region of interest" description="Disordered" evidence="5">
    <location>
        <begin position="1213"/>
        <end position="1252"/>
    </location>
</feature>
<name>A0ABN9XNV7_9DINO</name>
<evidence type="ECO:0000256" key="4">
    <source>
        <dbReference type="PROSITE-ProRule" id="PRU00322"/>
    </source>
</evidence>
<dbReference type="SUPFAM" id="SSF56672">
    <property type="entry name" value="DNA/RNA polymerases"/>
    <property type="match status" value="1"/>
</dbReference>
<feature type="compositionally biased region" description="Low complexity" evidence="5">
    <location>
        <begin position="1512"/>
        <end position="1522"/>
    </location>
</feature>
<evidence type="ECO:0000259" key="6">
    <source>
        <dbReference type="PROSITE" id="PS50199"/>
    </source>
</evidence>
<gene>
    <name evidence="7" type="ORF">PCOR1329_LOCUS78501</name>
</gene>
<evidence type="ECO:0000256" key="1">
    <source>
        <dbReference type="ARBA" id="ARBA00022723"/>
    </source>
</evidence>
<feature type="compositionally biased region" description="Low complexity" evidence="5">
    <location>
        <begin position="1687"/>
        <end position="1700"/>
    </location>
</feature>
<dbReference type="InterPro" id="IPR043502">
    <property type="entry name" value="DNA/RNA_pol_sf"/>
</dbReference>
<dbReference type="EMBL" id="CAUYUJ010020949">
    <property type="protein sequence ID" value="CAK0901596.1"/>
    <property type="molecule type" value="Genomic_DNA"/>
</dbReference>
<keyword evidence="2 4" id="KW-0863">Zinc-finger</keyword>
<keyword evidence="3" id="KW-0862">Zinc</keyword>
<comment type="caution">
    <text evidence="7">The sequence shown here is derived from an EMBL/GenBank/DDBJ whole genome shotgun (WGS) entry which is preliminary data.</text>
</comment>
<feature type="compositionally biased region" description="Low complexity" evidence="5">
    <location>
        <begin position="1594"/>
        <end position="1603"/>
    </location>
</feature>
<feature type="compositionally biased region" description="Basic and acidic residues" evidence="5">
    <location>
        <begin position="71"/>
        <end position="89"/>
    </location>
</feature>
<feature type="region of interest" description="Disordered" evidence="5">
    <location>
        <begin position="1950"/>
        <end position="1992"/>
    </location>
</feature>
<dbReference type="Proteomes" id="UP001189429">
    <property type="component" value="Unassembled WGS sequence"/>
</dbReference>
<feature type="region of interest" description="Disordered" evidence="5">
    <location>
        <begin position="1723"/>
        <end position="1773"/>
    </location>
</feature>
<feature type="region of interest" description="Disordered" evidence="5">
    <location>
        <begin position="1"/>
        <end position="108"/>
    </location>
</feature>
<dbReference type="SUPFAM" id="SSF90209">
    <property type="entry name" value="Ran binding protein zinc finger-like"/>
    <property type="match status" value="1"/>
</dbReference>